<protein>
    <submittedName>
        <fullName evidence="1">Uncharacterized protein</fullName>
    </submittedName>
</protein>
<evidence type="ECO:0000313" key="2">
    <source>
        <dbReference type="Proteomes" id="UP000886501"/>
    </source>
</evidence>
<comment type="caution">
    <text evidence="1">The sequence shown here is derived from an EMBL/GenBank/DDBJ whole genome shotgun (WGS) entry which is preliminary data.</text>
</comment>
<keyword evidence="2" id="KW-1185">Reference proteome</keyword>
<dbReference type="EMBL" id="MU118256">
    <property type="protein sequence ID" value="KAF9643248.1"/>
    <property type="molecule type" value="Genomic_DNA"/>
</dbReference>
<evidence type="ECO:0000313" key="1">
    <source>
        <dbReference type="EMBL" id="KAF9643248.1"/>
    </source>
</evidence>
<accession>A0ACB6Z1C0</accession>
<gene>
    <name evidence="1" type="ORF">BDM02DRAFT_1548247</name>
</gene>
<sequence length="75" mass="8410">MENPTKNTMTVEQPRSSIEMNAMRPPVNNQQQETHEHGKAHRLRGGGAAKDCFLAIFGCFLCCGNVFPKIVRFAF</sequence>
<proteinExistence type="predicted"/>
<reference evidence="1" key="1">
    <citation type="submission" date="2019-10" db="EMBL/GenBank/DDBJ databases">
        <authorList>
            <consortium name="DOE Joint Genome Institute"/>
            <person name="Kuo A."/>
            <person name="Miyauchi S."/>
            <person name="Kiss E."/>
            <person name="Drula E."/>
            <person name="Kohler A."/>
            <person name="Sanchez-Garcia M."/>
            <person name="Andreopoulos B."/>
            <person name="Barry K.W."/>
            <person name="Bonito G."/>
            <person name="Buee M."/>
            <person name="Carver A."/>
            <person name="Chen C."/>
            <person name="Cichocki N."/>
            <person name="Clum A."/>
            <person name="Culley D."/>
            <person name="Crous P.W."/>
            <person name="Fauchery L."/>
            <person name="Girlanda M."/>
            <person name="Hayes R."/>
            <person name="Keri Z."/>
            <person name="Labutti K."/>
            <person name="Lipzen A."/>
            <person name="Lombard V."/>
            <person name="Magnuson J."/>
            <person name="Maillard F."/>
            <person name="Morin E."/>
            <person name="Murat C."/>
            <person name="Nolan M."/>
            <person name="Ohm R."/>
            <person name="Pangilinan J."/>
            <person name="Pereira M."/>
            <person name="Perotto S."/>
            <person name="Peter M."/>
            <person name="Riley R."/>
            <person name="Sitrit Y."/>
            <person name="Stielow B."/>
            <person name="Szollosi G."/>
            <person name="Zifcakova L."/>
            <person name="Stursova M."/>
            <person name="Spatafora J.W."/>
            <person name="Tedersoo L."/>
            <person name="Vaario L.-M."/>
            <person name="Yamada A."/>
            <person name="Yan M."/>
            <person name="Wang P."/>
            <person name="Xu J."/>
            <person name="Bruns T."/>
            <person name="Baldrian P."/>
            <person name="Vilgalys R."/>
            <person name="Henrissat B."/>
            <person name="Grigoriev I.V."/>
            <person name="Hibbett D."/>
            <person name="Nagy L.G."/>
            <person name="Martin F.M."/>
        </authorList>
    </citation>
    <scope>NUCLEOTIDE SEQUENCE</scope>
    <source>
        <strain evidence="1">P2</strain>
    </source>
</reference>
<name>A0ACB6Z1C0_THEGA</name>
<reference evidence="1" key="2">
    <citation type="journal article" date="2020" name="Nat. Commun.">
        <title>Large-scale genome sequencing of mycorrhizal fungi provides insights into the early evolution of symbiotic traits.</title>
        <authorList>
            <person name="Miyauchi S."/>
            <person name="Kiss E."/>
            <person name="Kuo A."/>
            <person name="Drula E."/>
            <person name="Kohler A."/>
            <person name="Sanchez-Garcia M."/>
            <person name="Morin E."/>
            <person name="Andreopoulos B."/>
            <person name="Barry K.W."/>
            <person name="Bonito G."/>
            <person name="Buee M."/>
            <person name="Carver A."/>
            <person name="Chen C."/>
            <person name="Cichocki N."/>
            <person name="Clum A."/>
            <person name="Culley D."/>
            <person name="Crous P.W."/>
            <person name="Fauchery L."/>
            <person name="Girlanda M."/>
            <person name="Hayes R.D."/>
            <person name="Keri Z."/>
            <person name="LaButti K."/>
            <person name="Lipzen A."/>
            <person name="Lombard V."/>
            <person name="Magnuson J."/>
            <person name="Maillard F."/>
            <person name="Murat C."/>
            <person name="Nolan M."/>
            <person name="Ohm R.A."/>
            <person name="Pangilinan J."/>
            <person name="Pereira M.F."/>
            <person name="Perotto S."/>
            <person name="Peter M."/>
            <person name="Pfister S."/>
            <person name="Riley R."/>
            <person name="Sitrit Y."/>
            <person name="Stielow J.B."/>
            <person name="Szollosi G."/>
            <person name="Zifcakova L."/>
            <person name="Stursova M."/>
            <person name="Spatafora J.W."/>
            <person name="Tedersoo L."/>
            <person name="Vaario L.M."/>
            <person name="Yamada A."/>
            <person name="Yan M."/>
            <person name="Wang P."/>
            <person name="Xu J."/>
            <person name="Bruns T."/>
            <person name="Baldrian P."/>
            <person name="Vilgalys R."/>
            <person name="Dunand C."/>
            <person name="Henrissat B."/>
            <person name="Grigoriev I.V."/>
            <person name="Hibbett D."/>
            <person name="Nagy L.G."/>
            <person name="Martin F.M."/>
        </authorList>
    </citation>
    <scope>NUCLEOTIDE SEQUENCE</scope>
    <source>
        <strain evidence="1">P2</strain>
    </source>
</reference>
<organism evidence="1 2">
    <name type="scientific">Thelephora ganbajun</name>
    <name type="common">Ganba fungus</name>
    <dbReference type="NCBI Taxonomy" id="370292"/>
    <lineage>
        <taxon>Eukaryota</taxon>
        <taxon>Fungi</taxon>
        <taxon>Dikarya</taxon>
        <taxon>Basidiomycota</taxon>
        <taxon>Agaricomycotina</taxon>
        <taxon>Agaricomycetes</taxon>
        <taxon>Thelephorales</taxon>
        <taxon>Thelephoraceae</taxon>
        <taxon>Thelephora</taxon>
    </lineage>
</organism>
<dbReference type="Proteomes" id="UP000886501">
    <property type="component" value="Unassembled WGS sequence"/>
</dbReference>